<evidence type="ECO:0000256" key="3">
    <source>
        <dbReference type="ARBA" id="ARBA00022449"/>
    </source>
</evidence>
<dbReference type="OrthoDB" id="570124at2"/>
<keyword evidence="3" id="KW-0050">Antiport</keyword>
<evidence type="ECO:0000256" key="7">
    <source>
        <dbReference type="ARBA" id="ARBA00023065"/>
    </source>
</evidence>
<evidence type="ECO:0000313" key="12">
    <source>
        <dbReference type="Proteomes" id="UP000320496"/>
    </source>
</evidence>
<dbReference type="GO" id="GO:1902600">
    <property type="term" value="P:proton transmembrane transport"/>
    <property type="evidence" value="ECO:0007669"/>
    <property type="project" value="InterPro"/>
</dbReference>
<evidence type="ECO:0000256" key="8">
    <source>
        <dbReference type="ARBA" id="ARBA00023136"/>
    </source>
</evidence>
<evidence type="ECO:0000256" key="9">
    <source>
        <dbReference type="SAM" id="Phobius"/>
    </source>
</evidence>
<sequence length="599" mass="64318">MAEHQLVALAGVFVLGSLAQWIAWRLRLPSILLLLVFGFVAGPVTGLINPDELLGDLLFPVVSLSVAVILFEGSLSLQLVELREIGKVLGYLLTLGAGITWLLTTLAAYFVLGLEFHTSLLLGALLVVTGPTVIGPLLRQIRPIGRVGPIARWEGIVIDPVGAMLAVLVFEAEAAIQAARFDVATLDAASGLLGTVASGIFFGLLAGVVLEFVLTRHFVPDYLQSPVTLMFVFASFVASNLLKHESGLAAVTVMGVYLANRHAVPLRHILEFKENLTVVLVSSLFILLTARLDPMVMMDFGWRGLLFCLVMLLLVRPISVFFATLGSPLSWAERGFLAWLAPRGIVAAAVASVFAIRLGPEAGRGLVPATFLVIAVTVVVYGLTAFPLARRLGLAMADPQGVLIASAHAGARAMAHGLQEAGFPVLLVDTNHWNIQQARMEGLRTAPMNILSEQAVTDLDLGGIGRFLGMTSNDGVNSLAALRMADIFGRAEVYQLTPARKAEKQEEAAHHLRARFLFGPEVTYEVLDKKFAAGWRIKITKLTPEFDYAAFRAQYGDEALILFTCQNGQLTVRTSESKSVPAAGHKIIALVGPDGNSHA</sequence>
<protein>
    <submittedName>
        <fullName evidence="11">K(+)/H(+) antiporter NhaP2</fullName>
    </submittedName>
</protein>
<accession>A0A517Z134</accession>
<evidence type="ECO:0000256" key="2">
    <source>
        <dbReference type="ARBA" id="ARBA00022448"/>
    </source>
</evidence>
<dbReference type="KEGG" id="mri:Mal4_04570"/>
<dbReference type="Pfam" id="PF00999">
    <property type="entry name" value="Na_H_Exchanger"/>
    <property type="match status" value="1"/>
</dbReference>
<comment type="subcellular location">
    <subcellularLocation>
        <location evidence="1">Cell membrane</location>
        <topology evidence="1">Multi-pass membrane protein</topology>
    </subcellularLocation>
</comment>
<keyword evidence="12" id="KW-1185">Reference proteome</keyword>
<feature type="domain" description="Cation/H+ exchanger transmembrane" evidence="10">
    <location>
        <begin position="18"/>
        <end position="390"/>
    </location>
</feature>
<dbReference type="GO" id="GO:0005886">
    <property type="term" value="C:plasma membrane"/>
    <property type="evidence" value="ECO:0007669"/>
    <property type="project" value="UniProtKB-SubCell"/>
</dbReference>
<keyword evidence="6 9" id="KW-1133">Transmembrane helix</keyword>
<dbReference type="GO" id="GO:0015297">
    <property type="term" value="F:antiporter activity"/>
    <property type="evidence" value="ECO:0007669"/>
    <property type="project" value="UniProtKB-KW"/>
</dbReference>
<keyword evidence="5 9" id="KW-0812">Transmembrane</keyword>
<dbReference type="EMBL" id="CP036275">
    <property type="protein sequence ID" value="QDU36173.1"/>
    <property type="molecule type" value="Genomic_DNA"/>
</dbReference>
<feature type="transmembrane region" description="Helical" evidence="9">
    <location>
        <begin position="190"/>
        <end position="210"/>
    </location>
</feature>
<reference evidence="11 12" key="1">
    <citation type="submission" date="2019-02" db="EMBL/GenBank/DDBJ databases">
        <title>Deep-cultivation of Planctomycetes and their phenomic and genomic characterization uncovers novel biology.</title>
        <authorList>
            <person name="Wiegand S."/>
            <person name="Jogler M."/>
            <person name="Boedeker C."/>
            <person name="Pinto D."/>
            <person name="Vollmers J."/>
            <person name="Rivas-Marin E."/>
            <person name="Kohn T."/>
            <person name="Peeters S.H."/>
            <person name="Heuer A."/>
            <person name="Rast P."/>
            <person name="Oberbeckmann S."/>
            <person name="Bunk B."/>
            <person name="Jeske O."/>
            <person name="Meyerdierks A."/>
            <person name="Storesund J.E."/>
            <person name="Kallscheuer N."/>
            <person name="Luecker S."/>
            <person name="Lage O.M."/>
            <person name="Pohl T."/>
            <person name="Merkel B.J."/>
            <person name="Hornburger P."/>
            <person name="Mueller R.-W."/>
            <person name="Bruemmer F."/>
            <person name="Labrenz M."/>
            <person name="Spormann A.M."/>
            <person name="Op den Camp H."/>
            <person name="Overmann J."/>
            <person name="Amann R."/>
            <person name="Jetten M.S.M."/>
            <person name="Mascher T."/>
            <person name="Medema M.H."/>
            <person name="Devos D.P."/>
            <person name="Kaster A.-K."/>
            <person name="Ovreas L."/>
            <person name="Rohde M."/>
            <person name="Galperin M.Y."/>
            <person name="Jogler C."/>
        </authorList>
    </citation>
    <scope>NUCLEOTIDE SEQUENCE [LARGE SCALE GENOMIC DNA]</scope>
    <source>
        <strain evidence="11 12">Mal4</strain>
    </source>
</reference>
<dbReference type="InterPro" id="IPR038770">
    <property type="entry name" value="Na+/solute_symporter_sf"/>
</dbReference>
<dbReference type="Proteomes" id="UP000320496">
    <property type="component" value="Chromosome"/>
</dbReference>
<evidence type="ECO:0000259" key="10">
    <source>
        <dbReference type="Pfam" id="PF00999"/>
    </source>
</evidence>
<feature type="transmembrane region" description="Helical" evidence="9">
    <location>
        <begin position="31"/>
        <end position="48"/>
    </location>
</feature>
<feature type="transmembrane region" description="Helical" evidence="9">
    <location>
        <begin position="89"/>
        <end position="112"/>
    </location>
</feature>
<feature type="transmembrane region" description="Helical" evidence="9">
    <location>
        <begin position="304"/>
        <end position="325"/>
    </location>
</feature>
<organism evidence="11 12">
    <name type="scientific">Maioricimonas rarisocia</name>
    <dbReference type="NCBI Taxonomy" id="2528026"/>
    <lineage>
        <taxon>Bacteria</taxon>
        <taxon>Pseudomonadati</taxon>
        <taxon>Planctomycetota</taxon>
        <taxon>Planctomycetia</taxon>
        <taxon>Planctomycetales</taxon>
        <taxon>Planctomycetaceae</taxon>
        <taxon>Maioricimonas</taxon>
    </lineage>
</organism>
<proteinExistence type="predicted"/>
<feature type="transmembrane region" description="Helical" evidence="9">
    <location>
        <begin position="54"/>
        <end position="77"/>
    </location>
</feature>
<keyword evidence="2" id="KW-0813">Transport</keyword>
<feature type="transmembrane region" description="Helical" evidence="9">
    <location>
        <begin position="118"/>
        <end position="138"/>
    </location>
</feature>
<dbReference type="AlphaFoldDB" id="A0A517Z134"/>
<dbReference type="InterPro" id="IPR006153">
    <property type="entry name" value="Cation/H_exchanger_TM"/>
</dbReference>
<keyword evidence="7" id="KW-0406">Ion transport</keyword>
<feature type="transmembrane region" description="Helical" evidence="9">
    <location>
        <begin position="337"/>
        <end position="359"/>
    </location>
</feature>
<evidence type="ECO:0000256" key="1">
    <source>
        <dbReference type="ARBA" id="ARBA00004651"/>
    </source>
</evidence>
<gene>
    <name evidence="11" type="primary">nhaP2</name>
    <name evidence="11" type="ORF">Mal4_04570</name>
</gene>
<dbReference type="Gene3D" id="1.20.1530.20">
    <property type="match status" value="1"/>
</dbReference>
<name>A0A517Z134_9PLAN</name>
<evidence type="ECO:0000256" key="4">
    <source>
        <dbReference type="ARBA" id="ARBA00022475"/>
    </source>
</evidence>
<evidence type="ECO:0000256" key="5">
    <source>
        <dbReference type="ARBA" id="ARBA00022692"/>
    </source>
</evidence>
<dbReference type="RefSeq" id="WP_145366866.1">
    <property type="nucleotide sequence ID" value="NZ_CP036275.1"/>
</dbReference>
<dbReference type="PANTHER" id="PTHR32507">
    <property type="entry name" value="NA(+)/H(+) ANTIPORTER 1"/>
    <property type="match status" value="1"/>
</dbReference>
<keyword evidence="4" id="KW-1003">Cell membrane</keyword>
<keyword evidence="8 9" id="KW-0472">Membrane</keyword>
<feature type="transmembrane region" description="Helical" evidence="9">
    <location>
        <begin position="6"/>
        <end position="24"/>
    </location>
</feature>
<evidence type="ECO:0000256" key="6">
    <source>
        <dbReference type="ARBA" id="ARBA00022989"/>
    </source>
</evidence>
<dbReference type="Gene3D" id="3.40.50.720">
    <property type="entry name" value="NAD(P)-binding Rossmann-like Domain"/>
    <property type="match status" value="1"/>
</dbReference>
<dbReference type="PANTHER" id="PTHR32507:SF0">
    <property type="entry name" value="NA(+)_H(+) ANTIPORTER 2-RELATED"/>
    <property type="match status" value="1"/>
</dbReference>
<feature type="transmembrane region" description="Helical" evidence="9">
    <location>
        <begin position="365"/>
        <end position="386"/>
    </location>
</feature>
<feature type="transmembrane region" description="Helical" evidence="9">
    <location>
        <begin position="150"/>
        <end position="170"/>
    </location>
</feature>
<evidence type="ECO:0000313" key="11">
    <source>
        <dbReference type="EMBL" id="QDU36173.1"/>
    </source>
</evidence>